<proteinExistence type="inferred from homology"/>
<reference evidence="8" key="1">
    <citation type="journal article" date="2011" name="BMC Genomics">
        <title>Complete genome sequence of the filamentous anoxygenic phototrophic bacterium Chloroflexus aurantiacus.</title>
        <authorList>
            <person name="Tang K.H."/>
            <person name="Barry K."/>
            <person name="Chertkov O."/>
            <person name="Dalin E."/>
            <person name="Han C.S."/>
            <person name="Hauser L.J."/>
            <person name="Honchak B.M."/>
            <person name="Karbach L.E."/>
            <person name="Land M.L."/>
            <person name="Lapidus A."/>
            <person name="Larimer F.W."/>
            <person name="Mikhailova N."/>
            <person name="Pitluck S."/>
            <person name="Pierson B.K."/>
            <person name="Blankenship R.E."/>
        </authorList>
    </citation>
    <scope>NUCLEOTIDE SEQUENCE [LARGE SCALE GENOMIC DNA]</scope>
    <source>
        <strain evidence="8">ATCC 29366 / DSM 635 / J-10-fl</strain>
    </source>
</reference>
<dbReference type="Pfam" id="PF12849">
    <property type="entry name" value="PBP_like_2"/>
    <property type="match status" value="2"/>
</dbReference>
<evidence type="ECO:0000256" key="3">
    <source>
        <dbReference type="ARBA" id="ARBA00022729"/>
    </source>
</evidence>
<dbReference type="InterPro" id="IPR024370">
    <property type="entry name" value="PBP_domain"/>
</dbReference>
<feature type="chain" id="PRO_5002746187" evidence="5">
    <location>
        <begin position="24"/>
        <end position="682"/>
    </location>
</feature>
<dbReference type="GO" id="GO:0042301">
    <property type="term" value="F:phosphate ion binding"/>
    <property type="evidence" value="ECO:0007669"/>
    <property type="project" value="InterPro"/>
</dbReference>
<dbReference type="FunFam" id="3.40.190.10:FF:000156">
    <property type="entry name" value="Phosphate ABC transporter, phosphate-binding protein"/>
    <property type="match status" value="2"/>
</dbReference>
<dbReference type="eggNOG" id="COG0226">
    <property type="taxonomic scope" value="Bacteria"/>
</dbReference>
<evidence type="ECO:0000256" key="2">
    <source>
        <dbReference type="ARBA" id="ARBA00022448"/>
    </source>
</evidence>
<feature type="signal peptide" evidence="5">
    <location>
        <begin position="1"/>
        <end position="23"/>
    </location>
</feature>
<dbReference type="InParanoid" id="A9WCV0"/>
<evidence type="ECO:0000313" key="7">
    <source>
        <dbReference type="EMBL" id="ABY33519.1"/>
    </source>
</evidence>
<dbReference type="STRING" id="324602.Caur_0266"/>
<accession>A9WCV0</accession>
<dbReference type="HOGENOM" id="CLU_025720_0_0_0"/>
<dbReference type="CDD" id="cd13654">
    <property type="entry name" value="PBP2_phosphate_like_2"/>
    <property type="match status" value="2"/>
</dbReference>
<dbReference type="KEGG" id="cau:Caur_0266"/>
<organism evidence="7 8">
    <name type="scientific">Chloroflexus aurantiacus (strain ATCC 29366 / DSM 635 / J-10-fl)</name>
    <dbReference type="NCBI Taxonomy" id="324602"/>
    <lineage>
        <taxon>Bacteria</taxon>
        <taxon>Bacillati</taxon>
        <taxon>Chloroflexota</taxon>
        <taxon>Chloroflexia</taxon>
        <taxon>Chloroflexales</taxon>
        <taxon>Chloroflexineae</taxon>
        <taxon>Chloroflexaceae</taxon>
        <taxon>Chloroflexus</taxon>
    </lineage>
</organism>
<evidence type="ECO:0000256" key="5">
    <source>
        <dbReference type="SAM" id="SignalP"/>
    </source>
</evidence>
<feature type="domain" description="PBP" evidence="6">
    <location>
        <begin position="377"/>
        <end position="630"/>
    </location>
</feature>
<comment type="similarity">
    <text evidence="1">Belongs to the PstS family.</text>
</comment>
<dbReference type="AlphaFoldDB" id="A9WCV0"/>
<dbReference type="SUPFAM" id="SSF53850">
    <property type="entry name" value="Periplasmic binding protein-like II"/>
    <property type="match status" value="2"/>
</dbReference>
<dbReference type="Proteomes" id="UP000002008">
    <property type="component" value="Chromosome"/>
</dbReference>
<evidence type="ECO:0000259" key="6">
    <source>
        <dbReference type="Pfam" id="PF12849"/>
    </source>
</evidence>
<dbReference type="InterPro" id="IPR011862">
    <property type="entry name" value="Phos-bd"/>
</dbReference>
<feature type="region of interest" description="Disordered" evidence="4">
    <location>
        <begin position="29"/>
        <end position="49"/>
    </location>
</feature>
<name>A9WCV0_CHLAA</name>
<dbReference type="InterPro" id="IPR050811">
    <property type="entry name" value="Phosphate_ABC_transporter"/>
</dbReference>
<dbReference type="PANTHER" id="PTHR30570:SF1">
    <property type="entry name" value="PHOSPHATE-BINDING PROTEIN PSTS"/>
    <property type="match status" value="1"/>
</dbReference>
<evidence type="ECO:0000313" key="8">
    <source>
        <dbReference type="Proteomes" id="UP000002008"/>
    </source>
</evidence>
<dbReference type="PANTHER" id="PTHR30570">
    <property type="entry name" value="PERIPLASMIC PHOSPHATE BINDING COMPONENT OF PHOSPHATE ABC TRANSPORTER"/>
    <property type="match status" value="1"/>
</dbReference>
<keyword evidence="2" id="KW-0813">Transport</keyword>
<dbReference type="EnsemblBacteria" id="ABY33519">
    <property type="protein sequence ID" value="ABY33519"/>
    <property type="gene ID" value="Caur_0266"/>
</dbReference>
<sequence length="682" mass="73176">MVGNPKRWIYGLMLIALIVPVIAACGPQPAAQPTAAPAQPTAASAQPTAPASELASLSGDIIIDGSSTVYPPTAAAAEEFSRLAPNVRVSVGISGTGGGFKKFCNGETDISNASRPIREEEQAICAQNGIEFIELPVAYDGLSVVVNPQNDWVTCLTVAELKKIWEPAAQGVITNWNQVREGFPNRPLVLLGAGTDSGTFDYFTEAIVGEAKASRGDYQATEDDNVTITGVSGDLNAMGYLGYAYVVENQGKIKPIAIDNGNGCVEPSFETIADASYQPLSRPLFIYVNKEAAERPEVQAFVNFYLSPEFTPIIQTPQVGYVKLSDELYAAIAKRFNDRVLGTMVRPGEEVGLTLDRYLTGEMPPLPSSAPTFDYATLSGDIIIDGSSTVYPPTAAAAEEFSRLASNVRVSVGISGTGGGFKKFCNGETDISNASRPIREEEQAICAQNGIEFIELPVAYDGLSVVVNPQNDWATCLTVAELKKIWEPAAQGVITNWNQVREGFPDRPLVLLGAGTDSGTFDYFTEAIVGEAKASRGDYQATEDDNVTITGVSGDLNAMGYLGYAYVVENQGKIKPIAVDNGNGCVEPSFETIADATYQPLSRPLFIYVNKEAAERPEVQAFVNFYLSPEFTPIIQTPQVGYVKLSDELYAAIAKRFNDRVVGTLVKPGEEVGLTLDRYLGK</sequence>
<protein>
    <submittedName>
        <fullName evidence="7">Phosphate binding protein</fullName>
    </submittedName>
</protein>
<keyword evidence="3 5" id="KW-0732">Signal</keyword>
<evidence type="ECO:0000256" key="4">
    <source>
        <dbReference type="SAM" id="MobiDB-lite"/>
    </source>
</evidence>
<keyword evidence="8" id="KW-1185">Reference proteome</keyword>
<dbReference type="PATRIC" id="fig|324602.8.peg.306"/>
<dbReference type="NCBIfam" id="TIGR02136">
    <property type="entry name" value="ptsS_2"/>
    <property type="match status" value="2"/>
</dbReference>
<dbReference type="PROSITE" id="PS51257">
    <property type="entry name" value="PROKAR_LIPOPROTEIN"/>
    <property type="match status" value="1"/>
</dbReference>
<evidence type="ECO:0000256" key="1">
    <source>
        <dbReference type="ARBA" id="ARBA00008725"/>
    </source>
</evidence>
<dbReference type="EMBL" id="CP000909">
    <property type="protein sequence ID" value="ABY33519.1"/>
    <property type="molecule type" value="Genomic_DNA"/>
</dbReference>
<dbReference type="RefSeq" id="WP_012256175.1">
    <property type="nucleotide sequence ID" value="NC_010175.1"/>
</dbReference>
<feature type="domain" description="PBP" evidence="6">
    <location>
        <begin position="55"/>
        <end position="309"/>
    </location>
</feature>
<gene>
    <name evidence="7" type="ordered locus">Caur_0266</name>
</gene>
<dbReference type="Gene3D" id="3.40.190.10">
    <property type="entry name" value="Periplasmic binding protein-like II"/>
    <property type="match status" value="4"/>
</dbReference>